<organism evidence="2 3">
    <name type="scientific">Rotaria socialis</name>
    <dbReference type="NCBI Taxonomy" id="392032"/>
    <lineage>
        <taxon>Eukaryota</taxon>
        <taxon>Metazoa</taxon>
        <taxon>Spiralia</taxon>
        <taxon>Gnathifera</taxon>
        <taxon>Rotifera</taxon>
        <taxon>Eurotatoria</taxon>
        <taxon>Bdelloidea</taxon>
        <taxon>Philodinida</taxon>
        <taxon>Philodinidae</taxon>
        <taxon>Rotaria</taxon>
    </lineage>
</organism>
<comment type="caution">
    <text evidence="2">The sequence shown here is derived from an EMBL/GenBank/DDBJ whole genome shotgun (WGS) entry which is preliminary data.</text>
</comment>
<evidence type="ECO:0000313" key="3">
    <source>
        <dbReference type="Proteomes" id="UP000663848"/>
    </source>
</evidence>
<accession>A0A822DHH8</accession>
<dbReference type="EMBL" id="CAJOBR010061941">
    <property type="protein sequence ID" value="CAF5074365.1"/>
    <property type="molecule type" value="Genomic_DNA"/>
</dbReference>
<feature type="non-terminal residue" evidence="2">
    <location>
        <position position="1"/>
    </location>
</feature>
<dbReference type="AlphaFoldDB" id="A0A822DHH8"/>
<gene>
    <name evidence="2" type="ORF">QYT958_LOCUS43485</name>
</gene>
<feature type="compositionally biased region" description="Polar residues" evidence="1">
    <location>
        <begin position="71"/>
        <end position="84"/>
    </location>
</feature>
<dbReference type="Proteomes" id="UP000663848">
    <property type="component" value="Unassembled WGS sequence"/>
</dbReference>
<proteinExistence type="predicted"/>
<name>A0A822DHH8_9BILA</name>
<feature type="compositionally biased region" description="Low complexity" evidence="1">
    <location>
        <begin position="27"/>
        <end position="61"/>
    </location>
</feature>
<protein>
    <submittedName>
        <fullName evidence="2">Uncharacterized protein</fullName>
    </submittedName>
</protein>
<feature type="non-terminal residue" evidence="2">
    <location>
        <position position="84"/>
    </location>
</feature>
<feature type="region of interest" description="Disordered" evidence="1">
    <location>
        <begin position="1"/>
        <end position="84"/>
    </location>
</feature>
<sequence length="84" mass="9325">EYAQNEILISPKSPRTTSNRYHTKKVTTPISINKNKNNSTTTTTTTTTTNSNSNNININNNQQNDDIPLLTSDSNKFPSSNLNP</sequence>
<evidence type="ECO:0000313" key="2">
    <source>
        <dbReference type="EMBL" id="CAF5074365.1"/>
    </source>
</evidence>
<reference evidence="2" key="1">
    <citation type="submission" date="2021-02" db="EMBL/GenBank/DDBJ databases">
        <authorList>
            <person name="Nowell W R."/>
        </authorList>
    </citation>
    <scope>NUCLEOTIDE SEQUENCE</scope>
</reference>
<evidence type="ECO:0000256" key="1">
    <source>
        <dbReference type="SAM" id="MobiDB-lite"/>
    </source>
</evidence>